<dbReference type="GO" id="GO:0005615">
    <property type="term" value="C:extracellular space"/>
    <property type="evidence" value="ECO:0007669"/>
    <property type="project" value="InterPro"/>
</dbReference>
<dbReference type="Gene3D" id="2.30.39.10">
    <property type="entry name" value="Alpha-1-antitrypsin, domain 1"/>
    <property type="match status" value="1"/>
</dbReference>
<feature type="domain" description="Serpin" evidence="5">
    <location>
        <begin position="72"/>
        <end position="437"/>
    </location>
</feature>
<reference evidence="7" key="1">
    <citation type="submission" date="2025-08" db="UniProtKB">
        <authorList>
            <consortium name="RefSeq"/>
        </authorList>
    </citation>
    <scope>IDENTIFICATION</scope>
</reference>
<dbReference type="AlphaFoldDB" id="A0A7E5X2M2"/>
<keyword evidence="6" id="KW-1185">Reference proteome</keyword>
<dbReference type="InterPro" id="IPR042178">
    <property type="entry name" value="Serpin_sf_1"/>
</dbReference>
<dbReference type="InterPro" id="IPR023796">
    <property type="entry name" value="Serpin_dom"/>
</dbReference>
<dbReference type="CTD" id="100190965"/>
<protein>
    <submittedName>
        <fullName evidence="7">Serine protease inhibitor 3/4-like isoform X1</fullName>
    </submittedName>
</protein>
<dbReference type="KEGG" id="tnl:113508543"/>
<dbReference type="Gene3D" id="3.30.497.10">
    <property type="entry name" value="Antithrombin, subunit I, domain 2"/>
    <property type="match status" value="1"/>
</dbReference>
<evidence type="ECO:0000256" key="3">
    <source>
        <dbReference type="ARBA" id="ARBA00022900"/>
    </source>
</evidence>
<evidence type="ECO:0000256" key="1">
    <source>
        <dbReference type="ARBA" id="ARBA00009500"/>
    </source>
</evidence>
<dbReference type="InterPro" id="IPR036186">
    <property type="entry name" value="Serpin_sf"/>
</dbReference>
<dbReference type="GO" id="GO:0004867">
    <property type="term" value="F:serine-type endopeptidase inhibitor activity"/>
    <property type="evidence" value="ECO:0007669"/>
    <property type="project" value="UniProtKB-KW"/>
</dbReference>
<evidence type="ECO:0000256" key="4">
    <source>
        <dbReference type="RuleBase" id="RU000411"/>
    </source>
</evidence>
<dbReference type="Proteomes" id="UP000322000">
    <property type="component" value="Chromosome 2"/>
</dbReference>
<name>A0A7E5X2M2_TRINI</name>
<dbReference type="InParanoid" id="A0A7E5X2M2"/>
<gene>
    <name evidence="7" type="primary">LOC113508543</name>
</gene>
<dbReference type="PANTHER" id="PTHR11461">
    <property type="entry name" value="SERINE PROTEASE INHIBITOR, SERPIN"/>
    <property type="match status" value="1"/>
</dbReference>
<accession>A0A7E5X2M2</accession>
<dbReference type="Pfam" id="PF00079">
    <property type="entry name" value="Serpin"/>
    <property type="match status" value="1"/>
</dbReference>
<dbReference type="SUPFAM" id="SSF56574">
    <property type="entry name" value="Serpins"/>
    <property type="match status" value="1"/>
</dbReference>
<dbReference type="SMART" id="SM00093">
    <property type="entry name" value="SERPIN"/>
    <property type="match status" value="1"/>
</dbReference>
<dbReference type="RefSeq" id="XP_026747450.1">
    <property type="nucleotide sequence ID" value="XM_026891649.1"/>
</dbReference>
<dbReference type="PANTHER" id="PTHR11461:SF211">
    <property type="entry name" value="GH10112P-RELATED"/>
    <property type="match status" value="1"/>
</dbReference>
<keyword evidence="3 7" id="KW-0722">Serine protease inhibitor</keyword>
<proteinExistence type="inferred from homology"/>
<dbReference type="InterPro" id="IPR042185">
    <property type="entry name" value="Serpin_sf_2"/>
</dbReference>
<sequence>MGHVLFYILLHGAIYQIRSSLTQNVNSLFSYFFTNSLMYKFNHYCLRFLMLTILISKSNSVLKFNNFQEKLVLQLLKVKPKANLVASPQLLRFPLCKLTSVAKGPARQELMTSLGYKEESMLNSCFSRLKESIKTMAESDLTIVNRIYVNYSNDINSSFIANSTEKFGVQVEKVGFNFPKAAISYINRWVGTGTYKRITDILDAGDINKDTMMIIVNAVHFKGTWESPFDYRLTKLTKFRHIDGRISRVPMMTRTESFAYIAADDYKFLSMKFASWRAILTIVLPKTPQGLPEFLERIDKNPNYITSIVKRMPTTPVRIFIPRFKIKTYVDWTGFLQELGITTIFSRTSSGLSAILKNDSETKNIALSRVKQKLFIQVDEMGVARFTRNPNRNLGPPKVPLFIDVPEFVADRPFYFQITLDFENARYEMFTGVYYGPEPEKVNKI</sequence>
<dbReference type="InterPro" id="IPR000215">
    <property type="entry name" value="Serpin_fam"/>
</dbReference>
<evidence type="ECO:0000256" key="2">
    <source>
        <dbReference type="ARBA" id="ARBA00022690"/>
    </source>
</evidence>
<comment type="similarity">
    <text evidence="1 4">Belongs to the serpin family.</text>
</comment>
<evidence type="ECO:0000313" key="7">
    <source>
        <dbReference type="RefSeq" id="XP_026747450.1"/>
    </source>
</evidence>
<dbReference type="GeneID" id="113508543"/>
<keyword evidence="2 7" id="KW-0646">Protease inhibitor</keyword>
<evidence type="ECO:0000259" key="5">
    <source>
        <dbReference type="SMART" id="SM00093"/>
    </source>
</evidence>
<dbReference type="CDD" id="cd00172">
    <property type="entry name" value="serpin"/>
    <property type="match status" value="1"/>
</dbReference>
<organism evidence="6 7">
    <name type="scientific">Trichoplusia ni</name>
    <name type="common">Cabbage looper</name>
    <dbReference type="NCBI Taxonomy" id="7111"/>
    <lineage>
        <taxon>Eukaryota</taxon>
        <taxon>Metazoa</taxon>
        <taxon>Ecdysozoa</taxon>
        <taxon>Arthropoda</taxon>
        <taxon>Hexapoda</taxon>
        <taxon>Insecta</taxon>
        <taxon>Pterygota</taxon>
        <taxon>Neoptera</taxon>
        <taxon>Endopterygota</taxon>
        <taxon>Lepidoptera</taxon>
        <taxon>Glossata</taxon>
        <taxon>Ditrysia</taxon>
        <taxon>Noctuoidea</taxon>
        <taxon>Noctuidae</taxon>
        <taxon>Plusiinae</taxon>
        <taxon>Trichoplusia</taxon>
    </lineage>
</organism>
<dbReference type="OrthoDB" id="9518664at2759"/>
<evidence type="ECO:0000313" key="6">
    <source>
        <dbReference type="Proteomes" id="UP000322000"/>
    </source>
</evidence>